<name>A2EEY1_TRIV3</name>
<proteinExistence type="predicted"/>
<dbReference type="InParanoid" id="A2EEY1"/>
<protein>
    <submittedName>
        <fullName evidence="1">Uncharacterized protein</fullName>
    </submittedName>
</protein>
<dbReference type="VEuPathDB" id="TrichDB:TVAG_188660"/>
<reference evidence="1" key="2">
    <citation type="journal article" date="2007" name="Science">
        <title>Draft genome sequence of the sexually transmitted pathogen Trichomonas vaginalis.</title>
        <authorList>
            <person name="Carlton J.M."/>
            <person name="Hirt R.P."/>
            <person name="Silva J.C."/>
            <person name="Delcher A.L."/>
            <person name="Schatz M."/>
            <person name="Zhao Q."/>
            <person name="Wortman J.R."/>
            <person name="Bidwell S.L."/>
            <person name="Alsmark U.C.M."/>
            <person name="Besteiro S."/>
            <person name="Sicheritz-Ponten T."/>
            <person name="Noel C.J."/>
            <person name="Dacks J.B."/>
            <person name="Foster P.G."/>
            <person name="Simillion C."/>
            <person name="Van de Peer Y."/>
            <person name="Miranda-Saavedra D."/>
            <person name="Barton G.J."/>
            <person name="Westrop G.D."/>
            <person name="Mueller S."/>
            <person name="Dessi D."/>
            <person name="Fiori P.L."/>
            <person name="Ren Q."/>
            <person name="Paulsen I."/>
            <person name="Zhang H."/>
            <person name="Bastida-Corcuera F.D."/>
            <person name="Simoes-Barbosa A."/>
            <person name="Brown M.T."/>
            <person name="Hayes R.D."/>
            <person name="Mukherjee M."/>
            <person name="Okumura C.Y."/>
            <person name="Schneider R."/>
            <person name="Smith A.J."/>
            <person name="Vanacova S."/>
            <person name="Villalvazo M."/>
            <person name="Haas B.J."/>
            <person name="Pertea M."/>
            <person name="Feldblyum T.V."/>
            <person name="Utterback T.R."/>
            <person name="Shu C.L."/>
            <person name="Osoegawa K."/>
            <person name="de Jong P.J."/>
            <person name="Hrdy I."/>
            <person name="Horvathova L."/>
            <person name="Zubacova Z."/>
            <person name="Dolezal P."/>
            <person name="Malik S.B."/>
            <person name="Logsdon J.M. Jr."/>
            <person name="Henze K."/>
            <person name="Gupta A."/>
            <person name="Wang C.C."/>
            <person name="Dunne R.L."/>
            <person name="Upcroft J.A."/>
            <person name="Upcroft P."/>
            <person name="White O."/>
            <person name="Salzberg S.L."/>
            <person name="Tang P."/>
            <person name="Chiu C.-H."/>
            <person name="Lee Y.-S."/>
            <person name="Embley T.M."/>
            <person name="Coombs G.H."/>
            <person name="Mottram J.C."/>
            <person name="Tachezy J."/>
            <person name="Fraser-Liggett C.M."/>
            <person name="Johnson P.J."/>
        </authorList>
    </citation>
    <scope>NUCLEOTIDE SEQUENCE [LARGE SCALE GENOMIC DNA]</scope>
    <source>
        <strain evidence="1">G3</strain>
    </source>
</reference>
<sequence>MLHKSYFGVYFKQYESTNQIPKPDGYQPGIFHSLDIGGSIKGEYTGLKYYQFNIPNLGEFTEVALAPPGIYFSSLIEKSYLLYLSDTQGLKDNGTDISNFVFVGTGKGLTYDGPNKTIEIVSFAADGCRYLSILYNAGGYSYWSRTNIPSSSFCLISFQHFSHTITVSTDDGNVYPTQRFNSRNKYENRYYGETSYTTEYVIDNNILWRGYDPKKYKIGVISVNTEKVTSETPKIFSVPELPPLVETGSCIGCTPTILQSDDVYTANTDKVYLDISTSSRVFISDTMSFVHFNWFHPLKVISKLEKLYLESADGMPHPIKIVSNPGIVWQNSIEKQFILKDKPVSLMFDESVTLKIEIYEPDLQSYSNLEVNINGNPQIIEQGSTTLTDVTFFSMVRSNHHISFTATPNDQNSFYNILRRGLYGTSEGNYFANDKNIFKSDLGFNSLYIPPDQQVTIIRPEAGKLYYLILNKEEFFDENNQKIDSQIENLDHDIIIKSSDHVRVLEFAMIDITDVQQYIIIYNTINNNITIDHRSFDYSITNLSIFYLQGPFEKDYIMISSLDPVDLQNCGFRLKKIVLNPSILDIRYYLCITKENSDELGFIQTQLSENNMITEKVITNIEKDIYYYSYKLTVKYARNNTLEIYKDYDTDILISSNNDTVPVLIYDHDKFIDETGNKLLSTYADKKVITISKNSPIFLEDRSNYLINITCYNAVRDVDYIDFIDLSGTKIYYLNKELDSKKRSA</sequence>
<keyword evidence="2" id="KW-1185">Reference proteome</keyword>
<organism evidence="1 2">
    <name type="scientific">Trichomonas vaginalis (strain ATCC PRA-98 / G3)</name>
    <dbReference type="NCBI Taxonomy" id="412133"/>
    <lineage>
        <taxon>Eukaryota</taxon>
        <taxon>Metamonada</taxon>
        <taxon>Parabasalia</taxon>
        <taxon>Trichomonadida</taxon>
        <taxon>Trichomonadidae</taxon>
        <taxon>Trichomonas</taxon>
    </lineage>
</organism>
<gene>
    <name evidence="1" type="ORF">TVAG_188660</name>
</gene>
<dbReference type="RefSeq" id="XP_001321002.1">
    <property type="nucleotide sequence ID" value="XM_001320967.1"/>
</dbReference>
<dbReference type="KEGG" id="tva:4766686"/>
<dbReference type="EMBL" id="DS113371">
    <property type="protein sequence ID" value="EAY08779.1"/>
    <property type="molecule type" value="Genomic_DNA"/>
</dbReference>
<dbReference type="Proteomes" id="UP000001542">
    <property type="component" value="Unassembled WGS sequence"/>
</dbReference>
<dbReference type="AlphaFoldDB" id="A2EEY1"/>
<evidence type="ECO:0000313" key="1">
    <source>
        <dbReference type="EMBL" id="EAY08779.1"/>
    </source>
</evidence>
<evidence type="ECO:0000313" key="2">
    <source>
        <dbReference type="Proteomes" id="UP000001542"/>
    </source>
</evidence>
<dbReference type="VEuPathDB" id="TrichDB:TVAGG3_0471950"/>
<accession>A2EEY1</accession>
<reference evidence="1" key="1">
    <citation type="submission" date="2006-10" db="EMBL/GenBank/DDBJ databases">
        <authorList>
            <person name="Amadeo P."/>
            <person name="Zhao Q."/>
            <person name="Wortman J."/>
            <person name="Fraser-Liggett C."/>
            <person name="Carlton J."/>
        </authorList>
    </citation>
    <scope>NUCLEOTIDE SEQUENCE</scope>
    <source>
        <strain evidence="1">G3</strain>
    </source>
</reference>